<keyword evidence="2" id="KW-1133">Transmembrane helix</keyword>
<evidence type="ECO:0000256" key="2">
    <source>
        <dbReference type="SAM" id="Phobius"/>
    </source>
</evidence>
<keyword evidence="2" id="KW-0472">Membrane</keyword>
<proteinExistence type="predicted"/>
<evidence type="ECO:0008006" key="5">
    <source>
        <dbReference type="Google" id="ProtNLM"/>
    </source>
</evidence>
<feature type="transmembrane region" description="Helical" evidence="2">
    <location>
        <begin position="48"/>
        <end position="68"/>
    </location>
</feature>
<reference evidence="3 4" key="1">
    <citation type="submission" date="2023-06" db="EMBL/GenBank/DDBJ databases">
        <title>Roseiconus lacunae JC819 isolated from Gulf of Mannar region, Tamil Nadu.</title>
        <authorList>
            <person name="Pk S."/>
            <person name="Ch S."/>
            <person name="Ch V.R."/>
        </authorList>
    </citation>
    <scope>NUCLEOTIDE SEQUENCE [LARGE SCALE GENOMIC DNA]</scope>
    <source>
        <strain evidence="3 4">JC819</strain>
    </source>
</reference>
<gene>
    <name evidence="3" type="ORF">QTN89_12160</name>
</gene>
<feature type="region of interest" description="Disordered" evidence="1">
    <location>
        <begin position="1"/>
        <end position="40"/>
    </location>
</feature>
<dbReference type="EMBL" id="JASZZN010000007">
    <property type="protein sequence ID" value="MDM4016186.1"/>
    <property type="molecule type" value="Genomic_DNA"/>
</dbReference>
<evidence type="ECO:0000256" key="1">
    <source>
        <dbReference type="SAM" id="MobiDB-lite"/>
    </source>
</evidence>
<dbReference type="RefSeq" id="WP_289163806.1">
    <property type="nucleotide sequence ID" value="NZ_JASZZN010000007.1"/>
</dbReference>
<comment type="caution">
    <text evidence="3">The sequence shown here is derived from an EMBL/GenBank/DDBJ whole genome shotgun (WGS) entry which is preliminary data.</text>
</comment>
<evidence type="ECO:0000313" key="4">
    <source>
        <dbReference type="Proteomes" id="UP001239462"/>
    </source>
</evidence>
<feature type="compositionally biased region" description="Basic and acidic residues" evidence="1">
    <location>
        <begin position="1"/>
        <end position="21"/>
    </location>
</feature>
<evidence type="ECO:0000313" key="3">
    <source>
        <dbReference type="EMBL" id="MDM4016186.1"/>
    </source>
</evidence>
<name>A0ABT7PJ20_9BACT</name>
<dbReference type="Proteomes" id="UP001239462">
    <property type="component" value="Unassembled WGS sequence"/>
</dbReference>
<organism evidence="3 4">
    <name type="scientific">Roseiconus lacunae</name>
    <dbReference type="NCBI Taxonomy" id="2605694"/>
    <lineage>
        <taxon>Bacteria</taxon>
        <taxon>Pseudomonadati</taxon>
        <taxon>Planctomycetota</taxon>
        <taxon>Planctomycetia</taxon>
        <taxon>Pirellulales</taxon>
        <taxon>Pirellulaceae</taxon>
        <taxon>Roseiconus</taxon>
    </lineage>
</organism>
<keyword evidence="2" id="KW-0812">Transmembrane</keyword>
<accession>A0ABT7PJ20</accession>
<keyword evidence="4" id="KW-1185">Reference proteome</keyword>
<protein>
    <recommendedName>
        <fullName evidence="5">Transmembrane protein</fullName>
    </recommendedName>
</protein>
<feature type="compositionally biased region" description="Basic and acidic residues" evidence="1">
    <location>
        <begin position="31"/>
        <end position="40"/>
    </location>
</feature>
<sequence>MLEPSKQPKNDTVHPQRRASDRGNAPASDRAGGRRQSDRKSILPRSKFGLALIALSYLFSITLLAFAFTSPFRRMENRSGVDTSQVSTKEYEAQLPAEEYIQYARQMDDRLKSTIRERQLDREADLPDKREVAEQFRKRAESRKKILRSIYKEAGKEGLVPKTIQWDYAKELEKVADDAPLSE</sequence>